<evidence type="ECO:0000313" key="2">
    <source>
        <dbReference type="Proteomes" id="UP000327044"/>
    </source>
</evidence>
<proteinExistence type="predicted"/>
<accession>A0A5N4A8N3</accession>
<gene>
    <name evidence="1" type="ORF">PPYR_13238</name>
</gene>
<name>A0A5N4A8N3_PHOPY</name>
<organism evidence="1 2">
    <name type="scientific">Photinus pyralis</name>
    <name type="common">Common eastern firefly</name>
    <name type="synonym">Lampyris pyralis</name>
    <dbReference type="NCBI Taxonomy" id="7054"/>
    <lineage>
        <taxon>Eukaryota</taxon>
        <taxon>Metazoa</taxon>
        <taxon>Ecdysozoa</taxon>
        <taxon>Arthropoda</taxon>
        <taxon>Hexapoda</taxon>
        <taxon>Insecta</taxon>
        <taxon>Pterygota</taxon>
        <taxon>Neoptera</taxon>
        <taxon>Endopterygota</taxon>
        <taxon>Coleoptera</taxon>
        <taxon>Polyphaga</taxon>
        <taxon>Elateriformia</taxon>
        <taxon>Elateroidea</taxon>
        <taxon>Lampyridae</taxon>
        <taxon>Lampyrinae</taxon>
        <taxon>Photinus</taxon>
    </lineage>
</organism>
<dbReference type="AlphaFoldDB" id="A0A5N4A8N3"/>
<dbReference type="InParanoid" id="A0A5N4A8N3"/>
<dbReference type="Proteomes" id="UP000327044">
    <property type="component" value="Unassembled WGS sequence"/>
</dbReference>
<protein>
    <submittedName>
        <fullName evidence="1">Uncharacterized protein</fullName>
    </submittedName>
</protein>
<comment type="caution">
    <text evidence="1">The sequence shown here is derived from an EMBL/GenBank/DDBJ whole genome shotgun (WGS) entry which is preliminary data.</text>
</comment>
<sequence length="99" mass="11300">MCALNLCLFVCTDKERALSVRGRYKKFAPAKNSHRLPINLLRQISSLLSWTLQDKVNARVESNGFAVFIDLSVEADVHSNKIPQEYLRLSNPRLSSQMH</sequence>
<evidence type="ECO:0000313" key="1">
    <source>
        <dbReference type="EMBL" id="KAB0793618.1"/>
    </source>
</evidence>
<reference evidence="1 2" key="1">
    <citation type="journal article" date="2018" name="Elife">
        <title>Firefly genomes illuminate parallel origins of bioluminescence in beetles.</title>
        <authorList>
            <person name="Fallon T.R."/>
            <person name="Lower S.E."/>
            <person name="Chang C.H."/>
            <person name="Bessho-Uehara M."/>
            <person name="Martin G.J."/>
            <person name="Bewick A.J."/>
            <person name="Behringer M."/>
            <person name="Debat H.J."/>
            <person name="Wong I."/>
            <person name="Day J.C."/>
            <person name="Suvorov A."/>
            <person name="Silva C.J."/>
            <person name="Stanger-Hall K.F."/>
            <person name="Hall D.W."/>
            <person name="Schmitz R.J."/>
            <person name="Nelson D.R."/>
            <person name="Lewis S.M."/>
            <person name="Shigenobu S."/>
            <person name="Bybee S.M."/>
            <person name="Larracuente A.M."/>
            <person name="Oba Y."/>
            <person name="Weng J.K."/>
        </authorList>
    </citation>
    <scope>NUCLEOTIDE SEQUENCE [LARGE SCALE GENOMIC DNA]</scope>
    <source>
        <strain evidence="1">1611_PpyrPB1</strain>
        <tissue evidence="1">Whole body</tissue>
    </source>
</reference>
<keyword evidence="2" id="KW-1185">Reference proteome</keyword>
<dbReference type="EMBL" id="VVIM01000009">
    <property type="protein sequence ID" value="KAB0793618.1"/>
    <property type="molecule type" value="Genomic_DNA"/>
</dbReference>